<keyword evidence="6" id="KW-1185">Reference proteome</keyword>
<dbReference type="Pfam" id="PF04841">
    <property type="entry name" value="Vps16_N"/>
    <property type="match status" value="1"/>
</dbReference>
<dbReference type="InterPro" id="IPR036322">
    <property type="entry name" value="WD40_repeat_dom_sf"/>
</dbReference>
<dbReference type="InterPro" id="IPR015943">
    <property type="entry name" value="WD40/YVTN_repeat-like_dom_sf"/>
</dbReference>
<feature type="domain" description="Vps16 N-terminal" evidence="4">
    <location>
        <begin position="4"/>
        <end position="382"/>
    </location>
</feature>
<dbReference type="GO" id="GO:0003779">
    <property type="term" value="F:actin binding"/>
    <property type="evidence" value="ECO:0007669"/>
    <property type="project" value="TreeGrafter"/>
</dbReference>
<gene>
    <name evidence="5" type="ORF">SmJEL517_g02979</name>
</gene>
<dbReference type="Gene3D" id="1.10.150.780">
    <property type="entry name" value="Vps16, C-terminal region"/>
    <property type="match status" value="1"/>
</dbReference>
<proteinExistence type="inferred from homology"/>
<keyword evidence="2" id="KW-0653">Protein transport</keyword>
<dbReference type="GO" id="GO:0030897">
    <property type="term" value="C:HOPS complex"/>
    <property type="evidence" value="ECO:0007669"/>
    <property type="project" value="TreeGrafter"/>
</dbReference>
<sequence length="767" mass="86366">MNSPTAEWSLLHDRKQEIYTLAWRDLDLSHYVVASAQFGGPIAMIRDDKKIMNLIHQSWDKGRIIGMGWTNTEKLICVLDFGSVRVYDIQGEHIQFSLGQDAKEFGVVECHIWDSGLVVRTGNHKLVAVLDLEEPRPRNLADINLDGLNCWTVMPPHLTLSRHLEVLLAIKTTIVIVDVSSAQDQLLQQGPFLRISASPNGKYLALFTADGRLWVVSSDFQKSLAEFSTNSNVPPLQMTWCGTDSVVLHWPDTLLVVGPFGDWIKYTYDGVVHMVTEIDGVRIITSDKCEFLQRVPTTTEDVFKIGSTKPGAVLFDAMEHFERQSPKADESIRTIKMELTEAVDTCIEAAGHELVPSRQRSLLKAASFGKCFLEHYNADKFVNMCHIIRVLNAVRDEDIGIPLTYSQYTRLTSKVLVSRLVQRHHHLLALRICEYLKLDNDRVLTHWASVKVKQTVADDESVSRVIVDKLGGDKSGISYAEVAKVAYTSGHTRLATRLLEHEPQASNQVPLLLGMNEDEIALIKAIESGDSDLVYLVLFRMKKRLPIADFFRIINGKQLACNLLEAFCKQQDRQLLKDFYYQDDRRTDSANVDATARTNALKIAHKLYQDDKDHALEAKALEEDIKLLQTQIQLERDTNHTFVGLTVSETIFKTLLLGQGTRGQKIKTDFKVPDKRFWWIKTKALVQLRNMDGLEKFSKSAPKFGLIPVIDTLIKANEFEEARKWVESLLKAGGTEAQSHGPRYLEILQAAQKPLTGGGGGVSAVPR</sequence>
<dbReference type="PANTHER" id="PTHR12811:SF0">
    <property type="entry name" value="VACUOLAR PROTEIN SORTING-ASSOCIATED PROTEIN 16 HOMOLOG"/>
    <property type="match status" value="1"/>
</dbReference>
<dbReference type="Gene3D" id="2.130.10.10">
    <property type="entry name" value="YVTN repeat-like/Quinoprotein amine dehydrogenase"/>
    <property type="match status" value="1"/>
</dbReference>
<evidence type="ECO:0000256" key="2">
    <source>
        <dbReference type="PIRNR" id="PIRNR007949"/>
    </source>
</evidence>
<dbReference type="InterPro" id="IPR006926">
    <property type="entry name" value="Vps16_N"/>
</dbReference>
<dbReference type="GO" id="GO:0006886">
    <property type="term" value="P:intracellular protein transport"/>
    <property type="evidence" value="ECO:0007669"/>
    <property type="project" value="InterPro"/>
</dbReference>
<comment type="function">
    <text evidence="2">Essential for vacuolar protein sorting. Required for vacuole biogenesis, stability and to maintain vacuole morphology.</text>
</comment>
<feature type="domain" description="Vps16 C-terminal" evidence="3">
    <location>
        <begin position="477"/>
        <end position="729"/>
    </location>
</feature>
<dbReference type="STRING" id="1806994.A0A507C8W1"/>
<organism evidence="5 6">
    <name type="scientific">Synchytrium microbalum</name>
    <dbReference type="NCBI Taxonomy" id="1806994"/>
    <lineage>
        <taxon>Eukaryota</taxon>
        <taxon>Fungi</taxon>
        <taxon>Fungi incertae sedis</taxon>
        <taxon>Chytridiomycota</taxon>
        <taxon>Chytridiomycota incertae sedis</taxon>
        <taxon>Chytridiomycetes</taxon>
        <taxon>Synchytriales</taxon>
        <taxon>Synchytriaceae</taxon>
        <taxon>Synchytrium</taxon>
    </lineage>
</organism>
<evidence type="ECO:0000259" key="3">
    <source>
        <dbReference type="Pfam" id="PF04840"/>
    </source>
</evidence>
<dbReference type="SUPFAM" id="SSF50978">
    <property type="entry name" value="WD40 repeat-like"/>
    <property type="match status" value="1"/>
</dbReference>
<evidence type="ECO:0000313" key="5">
    <source>
        <dbReference type="EMBL" id="TPX34404.1"/>
    </source>
</evidence>
<dbReference type="Pfam" id="PF04840">
    <property type="entry name" value="Vps16_C"/>
    <property type="match status" value="1"/>
</dbReference>
<dbReference type="GeneID" id="42004204"/>
<dbReference type="GO" id="GO:0042144">
    <property type="term" value="P:vacuole fusion, non-autophagic"/>
    <property type="evidence" value="ECO:0007669"/>
    <property type="project" value="TreeGrafter"/>
</dbReference>
<evidence type="ECO:0000259" key="4">
    <source>
        <dbReference type="Pfam" id="PF04841"/>
    </source>
</evidence>
<evidence type="ECO:0000256" key="1">
    <source>
        <dbReference type="ARBA" id="ARBA00009250"/>
    </source>
</evidence>
<dbReference type="GO" id="GO:0016197">
    <property type="term" value="P:endosomal transport"/>
    <property type="evidence" value="ECO:0007669"/>
    <property type="project" value="TreeGrafter"/>
</dbReference>
<dbReference type="PIRSF" id="PIRSF007949">
    <property type="entry name" value="VPS16"/>
    <property type="match status" value="1"/>
</dbReference>
<keyword evidence="2" id="KW-0813">Transport</keyword>
<evidence type="ECO:0000313" key="6">
    <source>
        <dbReference type="Proteomes" id="UP000319731"/>
    </source>
</evidence>
<dbReference type="GO" id="GO:0005768">
    <property type="term" value="C:endosome"/>
    <property type="evidence" value="ECO:0007669"/>
    <property type="project" value="TreeGrafter"/>
</dbReference>
<comment type="similarity">
    <text evidence="1 2">Belongs to the VPS16 family.</text>
</comment>
<dbReference type="InterPro" id="IPR016534">
    <property type="entry name" value="VPS16"/>
</dbReference>
<dbReference type="Proteomes" id="UP000319731">
    <property type="component" value="Unassembled WGS sequence"/>
</dbReference>
<dbReference type="EMBL" id="QEAO01000014">
    <property type="protein sequence ID" value="TPX34404.1"/>
    <property type="molecule type" value="Genomic_DNA"/>
</dbReference>
<dbReference type="OrthoDB" id="1792at2759"/>
<dbReference type="InterPro" id="IPR006925">
    <property type="entry name" value="Vps16_C"/>
</dbReference>
<dbReference type="InterPro" id="IPR038132">
    <property type="entry name" value="Vps16_C_sf"/>
</dbReference>
<name>A0A507C8W1_9FUNG</name>
<dbReference type="AlphaFoldDB" id="A0A507C8W1"/>
<dbReference type="RefSeq" id="XP_031025168.1">
    <property type="nucleotide sequence ID" value="XM_031168907.1"/>
</dbReference>
<dbReference type="PANTHER" id="PTHR12811">
    <property type="entry name" value="VACUOLAR PROTEIN SORTING VPS16"/>
    <property type="match status" value="1"/>
</dbReference>
<accession>A0A507C8W1</accession>
<comment type="caution">
    <text evidence="5">The sequence shown here is derived from an EMBL/GenBank/DDBJ whole genome shotgun (WGS) entry which is preliminary data.</text>
</comment>
<protein>
    <recommendedName>
        <fullName evidence="2">Probable vacuolar protein sorting-associated protein 16 homolog</fullName>
    </recommendedName>
</protein>
<reference evidence="5 6" key="1">
    <citation type="journal article" date="2019" name="Sci. Rep.">
        <title>Comparative genomics of chytrid fungi reveal insights into the obligate biotrophic and pathogenic lifestyle of Synchytrium endobioticum.</title>
        <authorList>
            <person name="van de Vossenberg B.T.L.H."/>
            <person name="Warris S."/>
            <person name="Nguyen H.D.T."/>
            <person name="van Gent-Pelzer M.P.E."/>
            <person name="Joly D.L."/>
            <person name="van de Geest H.C."/>
            <person name="Bonants P.J.M."/>
            <person name="Smith D.S."/>
            <person name="Levesque C.A."/>
            <person name="van der Lee T.A.J."/>
        </authorList>
    </citation>
    <scope>NUCLEOTIDE SEQUENCE [LARGE SCALE GENOMIC DNA]</scope>
    <source>
        <strain evidence="5 6">JEL517</strain>
    </source>
</reference>